<keyword evidence="3" id="KW-1185">Reference proteome</keyword>
<gene>
    <name evidence="2" type="ORF">EXE58_02440</name>
</gene>
<name>A0A4P7IER3_9ACTN</name>
<dbReference type="EMBL" id="CP038436">
    <property type="protein sequence ID" value="QBX54437.1"/>
    <property type="molecule type" value="Genomic_DNA"/>
</dbReference>
<dbReference type="KEGG" id="nsn:EXE58_02440"/>
<feature type="transmembrane region" description="Helical" evidence="1">
    <location>
        <begin position="83"/>
        <end position="107"/>
    </location>
</feature>
<feature type="transmembrane region" description="Helical" evidence="1">
    <location>
        <begin position="127"/>
        <end position="148"/>
    </location>
</feature>
<keyword evidence="1" id="KW-0812">Transmembrane</keyword>
<keyword evidence="1" id="KW-1133">Transmembrane helix</keyword>
<sequence>MQASRDSVSAAMLCVGVVALVCAFAVSPLTQDTSLDEAFRVRPDFSARLFTSALMFGCASAGMASGSVVLWRLLPPRKTWSRVAVTAYALGTLGLGLYGGALVYAHSLLDPSGVLHVEQVQALREELWLRILLVGWLFFFLSGLVMLAVGMLRNPRVPRWVPSAILAFVASQFIPLPGGHATSVAQFVVLAVALAHAAALAHGSATGRDPELARVWPTGRRRVVAVAPVGLDPGGTRQGNRQH</sequence>
<evidence type="ECO:0000256" key="1">
    <source>
        <dbReference type="SAM" id="Phobius"/>
    </source>
</evidence>
<dbReference type="RefSeq" id="WP_135266410.1">
    <property type="nucleotide sequence ID" value="NZ_CP038436.1"/>
</dbReference>
<evidence type="ECO:0000313" key="2">
    <source>
        <dbReference type="EMBL" id="QBX54437.1"/>
    </source>
</evidence>
<reference evidence="2 3" key="1">
    <citation type="submission" date="2019-03" db="EMBL/GenBank/DDBJ databases">
        <title>Three New Species of Nocardioides, Nocardioides euryhalodurans sp. nov., Nocardioides seonyuensis sp. nov. and Nocardioides eburneoflavus sp. nov. Iolated from Soil.</title>
        <authorList>
            <person name="Roh S.G."/>
            <person name="Lee C."/>
            <person name="Kim M.-K."/>
            <person name="Kim S.B."/>
        </authorList>
    </citation>
    <scope>NUCLEOTIDE SEQUENCE [LARGE SCALE GENOMIC DNA]</scope>
    <source>
        <strain evidence="2 3">MMS17-SY207-3</strain>
    </source>
</reference>
<proteinExistence type="predicted"/>
<dbReference type="Proteomes" id="UP000294853">
    <property type="component" value="Chromosome"/>
</dbReference>
<evidence type="ECO:0008006" key="4">
    <source>
        <dbReference type="Google" id="ProtNLM"/>
    </source>
</evidence>
<feature type="transmembrane region" description="Helical" evidence="1">
    <location>
        <begin position="49"/>
        <end position="71"/>
    </location>
</feature>
<feature type="transmembrane region" description="Helical" evidence="1">
    <location>
        <begin position="184"/>
        <end position="205"/>
    </location>
</feature>
<dbReference type="OrthoDB" id="3785142at2"/>
<evidence type="ECO:0000313" key="3">
    <source>
        <dbReference type="Proteomes" id="UP000294853"/>
    </source>
</evidence>
<dbReference type="AlphaFoldDB" id="A0A4P7IER3"/>
<organism evidence="2 3">
    <name type="scientific">Nocardioides seonyuensis</name>
    <dbReference type="NCBI Taxonomy" id="2518371"/>
    <lineage>
        <taxon>Bacteria</taxon>
        <taxon>Bacillati</taxon>
        <taxon>Actinomycetota</taxon>
        <taxon>Actinomycetes</taxon>
        <taxon>Propionibacteriales</taxon>
        <taxon>Nocardioidaceae</taxon>
        <taxon>Nocardioides</taxon>
    </lineage>
</organism>
<protein>
    <recommendedName>
        <fullName evidence="4">DUF998 domain-containing protein</fullName>
    </recommendedName>
</protein>
<feature type="transmembrane region" description="Helical" evidence="1">
    <location>
        <begin position="160"/>
        <end position="178"/>
    </location>
</feature>
<accession>A0A4P7IER3</accession>
<keyword evidence="1" id="KW-0472">Membrane</keyword>